<feature type="compositionally biased region" description="Basic and acidic residues" evidence="1">
    <location>
        <begin position="49"/>
        <end position="73"/>
    </location>
</feature>
<evidence type="ECO:0000313" key="2">
    <source>
        <dbReference type="EMBL" id="KFV12432.1"/>
    </source>
</evidence>
<accession>A0A093CJB0</accession>
<dbReference type="AlphaFoldDB" id="A0A093CJB0"/>
<keyword evidence="3" id="KW-1185">Reference proteome</keyword>
<sequence length="79" mass="8147">MSENSNFPRSAADRCEPHSSGSQPAALACSDGDERLSQPPEPASGTASPRDDAEPSRGAEAERGGQGDEHLEAVTEPGQ</sequence>
<protein>
    <submittedName>
        <fullName evidence="2">Uncharacterized protein</fullName>
    </submittedName>
</protein>
<dbReference type="Proteomes" id="UP000053661">
    <property type="component" value="Unassembled WGS sequence"/>
</dbReference>
<feature type="non-terminal residue" evidence="2">
    <location>
        <position position="79"/>
    </location>
</feature>
<evidence type="ECO:0000256" key="1">
    <source>
        <dbReference type="SAM" id="MobiDB-lite"/>
    </source>
</evidence>
<dbReference type="EMBL" id="KL460517">
    <property type="protein sequence ID" value="KFV12432.1"/>
    <property type="molecule type" value="Genomic_DNA"/>
</dbReference>
<reference evidence="2 3" key="1">
    <citation type="submission" date="2014-04" db="EMBL/GenBank/DDBJ databases">
        <title>Genome evolution of avian class.</title>
        <authorList>
            <person name="Zhang G."/>
            <person name="Li C."/>
        </authorList>
    </citation>
    <scope>NUCLEOTIDE SEQUENCE [LARGE SCALE GENOMIC DNA]</scope>
    <source>
        <strain evidence="2">BGI_N340</strain>
    </source>
</reference>
<evidence type="ECO:0000313" key="3">
    <source>
        <dbReference type="Proteomes" id="UP000053661"/>
    </source>
</evidence>
<gene>
    <name evidence="2" type="ORF">N340_04556</name>
</gene>
<feature type="region of interest" description="Disordered" evidence="1">
    <location>
        <begin position="1"/>
        <end position="79"/>
    </location>
</feature>
<organism evidence="2 3">
    <name type="scientific">Tauraco erythrolophus</name>
    <name type="common">Red-crested turaco</name>
    <dbReference type="NCBI Taxonomy" id="121530"/>
    <lineage>
        <taxon>Eukaryota</taxon>
        <taxon>Metazoa</taxon>
        <taxon>Chordata</taxon>
        <taxon>Craniata</taxon>
        <taxon>Vertebrata</taxon>
        <taxon>Euteleostomi</taxon>
        <taxon>Archelosauria</taxon>
        <taxon>Archosauria</taxon>
        <taxon>Dinosauria</taxon>
        <taxon>Saurischia</taxon>
        <taxon>Theropoda</taxon>
        <taxon>Coelurosauria</taxon>
        <taxon>Aves</taxon>
        <taxon>Neognathae</taxon>
        <taxon>Neoaves</taxon>
        <taxon>Otidimorphae</taxon>
        <taxon>Musophagiformes</taxon>
        <taxon>Musophagidae</taxon>
        <taxon>Tauraco</taxon>
    </lineage>
</organism>
<name>A0A093CJB0_TAUER</name>
<proteinExistence type="predicted"/>